<accession>A0A059BA50</accession>
<protein>
    <submittedName>
        <fullName evidence="7">Uncharacterized protein</fullName>
    </submittedName>
</protein>
<dbReference type="EMBL" id="KK198759">
    <property type="protein sequence ID" value="KCW62781.1"/>
    <property type="molecule type" value="Genomic_DNA"/>
</dbReference>
<dbReference type="GO" id="GO:0043531">
    <property type="term" value="F:ADP binding"/>
    <property type="evidence" value="ECO:0007669"/>
    <property type="project" value="InterPro"/>
</dbReference>
<dbReference type="InterPro" id="IPR032675">
    <property type="entry name" value="LRR_dom_sf"/>
</dbReference>
<dbReference type="Gene3D" id="1.10.8.430">
    <property type="entry name" value="Helical domain of apoptotic protease-activating factors"/>
    <property type="match status" value="1"/>
</dbReference>
<dbReference type="GO" id="GO:0051707">
    <property type="term" value="P:response to other organism"/>
    <property type="evidence" value="ECO:0007669"/>
    <property type="project" value="UniProtKB-ARBA"/>
</dbReference>
<evidence type="ECO:0000256" key="1">
    <source>
        <dbReference type="ARBA" id="ARBA00022614"/>
    </source>
</evidence>
<dbReference type="Gene3D" id="3.80.10.10">
    <property type="entry name" value="Ribonuclease Inhibitor"/>
    <property type="match status" value="1"/>
</dbReference>
<keyword evidence="3" id="KW-0611">Plant defense</keyword>
<sequence>MGRRVVELSGLPGIGKSTLVKTVYNKIHHLFEGCSFLNDIHGKFEDKRLPSLQEDLISDLQKKRCTLRSSAEGTAFIKYKFRNLKILIVLDDVSDFEQIDSLARNPSWFGLGSRIIIVSMRSNLFDKYSLAPVENYEIQESALLSVLGSGSGVVNICDDILVEKYELKQMNDGHAFQLFRKYAFRGKPLPQEFSSLAWDISLATGGLPSVIQVVGSSLVGKPIKFWEEALDRLKREPFNKEVKRILKRRYEALEGNAQQIFLDTACFFMGKDKTIPCYMWEACKYDPCRGVDELHNMSLVKTRENNELWMNNQLKVLGREIVKEENPRKPFKRSRLWNQEDIERVLNKRKVDAVEALSATFDNSRSFPEHGFFPNFSNLRYLRMNRFYTLVLQKAKNLKVLILKDCGWLAESPVSRAPVNLESLNLEHCSTLPGVGRSISKLRNLVSLNIKSCSFVQELPEDIGCLKALKELYIDGTSIRAIDFPEGSCGKLEILSACNCKSLSLSNSIGNLKSLSYLALDDTKLSELPCTIGLLENLQTLSLRNCRCLWKLPDSIGSLKELQVMDLSDAVVDELPSSVKDLRNLKELKMPRTFIREFPEGIKNLERLEEIDFSGCKSLRGECNITGLASLRVLLLVRTDISRLIVTVYGYSNLQDLKLEKGVPLLKIETTKGARHRSNGCDTETQFQAHEQHISLLTMSQTSKQGSGQTEARKLLVDEVWLQSKLALLSLLTQLIFLQ</sequence>
<dbReference type="Gramene" id="KCW62781">
    <property type="protein sequence ID" value="KCW62781"/>
    <property type="gene ID" value="EUGRSUZ_G00363"/>
</dbReference>
<feature type="domain" description="Disease resistance protein Roq1-like winged-helix" evidence="5">
    <location>
        <begin position="256"/>
        <end position="324"/>
    </location>
</feature>
<dbReference type="InParanoid" id="A0A059BA50"/>
<dbReference type="InterPro" id="IPR042197">
    <property type="entry name" value="Apaf_helical"/>
</dbReference>
<dbReference type="SUPFAM" id="SSF52058">
    <property type="entry name" value="L domain-like"/>
    <property type="match status" value="1"/>
</dbReference>
<dbReference type="Pfam" id="PF00931">
    <property type="entry name" value="NB-ARC"/>
    <property type="match status" value="1"/>
</dbReference>
<dbReference type="InterPro" id="IPR002182">
    <property type="entry name" value="NB-ARC"/>
</dbReference>
<dbReference type="InterPro" id="IPR027417">
    <property type="entry name" value="P-loop_NTPase"/>
</dbReference>
<name>A0A059BA50_EUCGR</name>
<dbReference type="InterPro" id="IPR044974">
    <property type="entry name" value="Disease_R_plants"/>
</dbReference>
<keyword evidence="2" id="KW-0677">Repeat</keyword>
<gene>
    <name evidence="7" type="ORF">EUGRSUZ_G00363</name>
</gene>
<evidence type="ECO:0000313" key="7">
    <source>
        <dbReference type="EMBL" id="KCW62781.1"/>
    </source>
</evidence>
<dbReference type="InterPro" id="IPR055414">
    <property type="entry name" value="LRR_R13L4/SHOC2-like"/>
</dbReference>
<dbReference type="AlphaFoldDB" id="A0A059BA50"/>
<evidence type="ECO:0000259" key="6">
    <source>
        <dbReference type="Pfam" id="PF23598"/>
    </source>
</evidence>
<organism evidence="7">
    <name type="scientific">Eucalyptus grandis</name>
    <name type="common">Flooded gum</name>
    <dbReference type="NCBI Taxonomy" id="71139"/>
    <lineage>
        <taxon>Eukaryota</taxon>
        <taxon>Viridiplantae</taxon>
        <taxon>Streptophyta</taxon>
        <taxon>Embryophyta</taxon>
        <taxon>Tracheophyta</taxon>
        <taxon>Spermatophyta</taxon>
        <taxon>Magnoliopsida</taxon>
        <taxon>eudicotyledons</taxon>
        <taxon>Gunneridae</taxon>
        <taxon>Pentapetalae</taxon>
        <taxon>rosids</taxon>
        <taxon>malvids</taxon>
        <taxon>Myrtales</taxon>
        <taxon>Myrtaceae</taxon>
        <taxon>Myrtoideae</taxon>
        <taxon>Eucalypteae</taxon>
        <taxon>Eucalyptus</taxon>
    </lineage>
</organism>
<evidence type="ECO:0000256" key="2">
    <source>
        <dbReference type="ARBA" id="ARBA00022737"/>
    </source>
</evidence>
<dbReference type="InterPro" id="IPR058192">
    <property type="entry name" value="WHD_ROQ1-like"/>
</dbReference>
<dbReference type="Pfam" id="PF23598">
    <property type="entry name" value="LRR_14"/>
    <property type="match status" value="1"/>
</dbReference>
<dbReference type="PANTHER" id="PTHR11017:SF570">
    <property type="entry name" value="DISEASE RESISTANCE PROTEIN (TIR-NBS CLASS)-RELATED"/>
    <property type="match status" value="1"/>
</dbReference>
<reference evidence="7" key="1">
    <citation type="submission" date="2013-07" db="EMBL/GenBank/DDBJ databases">
        <title>The genome of Eucalyptus grandis.</title>
        <authorList>
            <person name="Schmutz J."/>
            <person name="Hayes R."/>
            <person name="Myburg A."/>
            <person name="Tuskan G."/>
            <person name="Grattapaglia D."/>
            <person name="Rokhsar D.S."/>
        </authorList>
    </citation>
    <scope>NUCLEOTIDE SEQUENCE</scope>
    <source>
        <tissue evidence="7">Leaf extractions</tissue>
    </source>
</reference>
<dbReference type="Gene3D" id="3.40.50.300">
    <property type="entry name" value="P-loop containing nucleotide triphosphate hydrolases"/>
    <property type="match status" value="1"/>
</dbReference>
<dbReference type="GO" id="GO:0006952">
    <property type="term" value="P:defense response"/>
    <property type="evidence" value="ECO:0007669"/>
    <property type="project" value="UniProtKB-KW"/>
</dbReference>
<evidence type="ECO:0000259" key="5">
    <source>
        <dbReference type="Pfam" id="PF23282"/>
    </source>
</evidence>
<dbReference type="Pfam" id="PF23282">
    <property type="entry name" value="WHD_ROQ1"/>
    <property type="match status" value="1"/>
</dbReference>
<dbReference type="SUPFAM" id="SSF52540">
    <property type="entry name" value="P-loop containing nucleoside triphosphate hydrolases"/>
    <property type="match status" value="1"/>
</dbReference>
<proteinExistence type="predicted"/>
<evidence type="ECO:0000256" key="3">
    <source>
        <dbReference type="ARBA" id="ARBA00022821"/>
    </source>
</evidence>
<keyword evidence="1" id="KW-0433">Leucine-rich repeat</keyword>
<dbReference type="STRING" id="71139.A0A059BA50"/>
<feature type="domain" description="Disease resistance R13L4/SHOC-2-like LRR" evidence="6">
    <location>
        <begin position="551"/>
        <end position="635"/>
    </location>
</feature>
<dbReference type="PANTHER" id="PTHR11017">
    <property type="entry name" value="LEUCINE-RICH REPEAT-CONTAINING PROTEIN"/>
    <property type="match status" value="1"/>
</dbReference>
<feature type="domain" description="NB-ARC" evidence="4">
    <location>
        <begin position="4"/>
        <end position="119"/>
    </location>
</feature>
<dbReference type="PRINTS" id="PR00364">
    <property type="entry name" value="DISEASERSIST"/>
</dbReference>
<evidence type="ECO:0000259" key="4">
    <source>
        <dbReference type="Pfam" id="PF00931"/>
    </source>
</evidence>